<accession>A0A6P1E7K5</accession>
<dbReference type="EMBL" id="JAAIJR010000217">
    <property type="protein sequence ID" value="NEX23495.1"/>
    <property type="molecule type" value="Genomic_DNA"/>
</dbReference>
<sequence>MNIPSEIIDDALGSLVVVEETAYYSEIPWSRNIEIGIFIHVTPENYESRIQNAKRMLPILQNFEQTLLDTGINHLLNSKVIDDSFDWNEMFLHNSSETSIEFNKDGSGQFVYLVMIAGSMIIKFDKDGNFKDVQAMNG</sequence>
<proteinExistence type="predicted"/>
<keyword evidence="2" id="KW-1185">Reference proteome</keyword>
<comment type="caution">
    <text evidence="1">The sequence shown here is derived from an EMBL/GenBank/DDBJ whole genome shotgun (WGS) entry which is preliminary data.</text>
</comment>
<name>A0A6P1E7K5_9GAMM</name>
<organism evidence="1 2">
    <name type="scientific">Thiorhodococcus mannitoliphagus</name>
    <dbReference type="NCBI Taxonomy" id="329406"/>
    <lineage>
        <taxon>Bacteria</taxon>
        <taxon>Pseudomonadati</taxon>
        <taxon>Pseudomonadota</taxon>
        <taxon>Gammaproteobacteria</taxon>
        <taxon>Chromatiales</taxon>
        <taxon>Chromatiaceae</taxon>
        <taxon>Thiorhodococcus</taxon>
    </lineage>
</organism>
<dbReference type="Proteomes" id="UP000471640">
    <property type="component" value="Unassembled WGS sequence"/>
</dbReference>
<reference evidence="1 2" key="2">
    <citation type="submission" date="2020-02" db="EMBL/GenBank/DDBJ databases">
        <title>Genome sequences of Thiorhodococcus mannitoliphagus and Thiorhodococcus minor, purple sulfur photosynthetic bacteria in the gammaproteobacterial family, Chromatiaceae.</title>
        <authorList>
            <person name="Aviles F.A."/>
            <person name="Meyer T.E."/>
            <person name="Kyndt J.A."/>
        </authorList>
    </citation>
    <scope>NUCLEOTIDE SEQUENCE [LARGE SCALE GENOMIC DNA]</scope>
    <source>
        <strain evidence="1 2">DSM 18266</strain>
    </source>
</reference>
<dbReference type="RefSeq" id="WP_164656925.1">
    <property type="nucleotide sequence ID" value="NZ_JAAIJR010000217.1"/>
</dbReference>
<evidence type="ECO:0000313" key="2">
    <source>
        <dbReference type="Proteomes" id="UP000471640"/>
    </source>
</evidence>
<gene>
    <name evidence="1" type="ORF">G3480_24960</name>
</gene>
<reference evidence="2" key="1">
    <citation type="journal article" date="2020" name="Microbiol. Resour. Announc.">
        <title>Draft Genome Sequences of Thiorhodococcus mannitoliphagus and Thiorhodococcus minor, Purple Sulfur Photosynthetic Bacteria in the Gammaproteobacterial Family Chromatiaceae.</title>
        <authorList>
            <person name="Aviles F.A."/>
            <person name="Meyer T.E."/>
            <person name="Kyndt J.A."/>
        </authorList>
    </citation>
    <scope>NUCLEOTIDE SEQUENCE [LARGE SCALE GENOMIC DNA]</scope>
    <source>
        <strain evidence="2">DSM 18266</strain>
    </source>
</reference>
<evidence type="ECO:0000313" key="1">
    <source>
        <dbReference type="EMBL" id="NEX23495.1"/>
    </source>
</evidence>
<protein>
    <submittedName>
        <fullName evidence="1">Uncharacterized protein</fullName>
    </submittedName>
</protein>
<dbReference type="AlphaFoldDB" id="A0A6P1E7K5"/>